<organism evidence="2 3">
    <name type="scientific">Rhodopirellula islandica</name>
    <dbReference type="NCBI Taxonomy" id="595434"/>
    <lineage>
        <taxon>Bacteria</taxon>
        <taxon>Pseudomonadati</taxon>
        <taxon>Planctomycetota</taxon>
        <taxon>Planctomycetia</taxon>
        <taxon>Pirellulales</taxon>
        <taxon>Pirellulaceae</taxon>
        <taxon>Rhodopirellula</taxon>
    </lineage>
</organism>
<protein>
    <recommendedName>
        <fullName evidence="1">BFN domain-containing protein</fullName>
    </recommendedName>
</protein>
<evidence type="ECO:0000313" key="2">
    <source>
        <dbReference type="EMBL" id="KLU03745.1"/>
    </source>
</evidence>
<dbReference type="InterPro" id="IPR003729">
    <property type="entry name" value="Bi_nuclease_dom"/>
</dbReference>
<dbReference type="AlphaFoldDB" id="A0A0J1BAJ9"/>
<dbReference type="Proteomes" id="UP000036367">
    <property type="component" value="Unassembled WGS sequence"/>
</dbReference>
<dbReference type="STRING" id="595434.RISK_004152"/>
<dbReference type="InterPro" id="IPR036104">
    <property type="entry name" value="BFN_sf"/>
</dbReference>
<comment type="caution">
    <text evidence="2">The sequence shown here is derived from an EMBL/GenBank/DDBJ whole genome shotgun (WGS) entry which is preliminary data.</text>
</comment>
<accession>A0A0J1BAJ9</accession>
<feature type="domain" description="BFN" evidence="1">
    <location>
        <begin position="2"/>
        <end position="137"/>
    </location>
</feature>
<dbReference type="EMBL" id="LECT01000031">
    <property type="protein sequence ID" value="KLU03745.1"/>
    <property type="molecule type" value="Genomic_DNA"/>
</dbReference>
<dbReference type="GO" id="GO:0004518">
    <property type="term" value="F:nuclease activity"/>
    <property type="evidence" value="ECO:0007669"/>
    <property type="project" value="InterPro"/>
</dbReference>
<dbReference type="RefSeq" id="WP_047815460.1">
    <property type="nucleotide sequence ID" value="NZ_LECT01000031.1"/>
</dbReference>
<gene>
    <name evidence="2" type="ORF">RISK_004152</name>
</gene>
<dbReference type="PROSITE" id="PS51658">
    <property type="entry name" value="BFN"/>
    <property type="match status" value="1"/>
</dbReference>
<dbReference type="PATRIC" id="fig|595434.4.peg.3935"/>
<dbReference type="Gene3D" id="3.10.690.10">
    <property type="entry name" value="Bifunctional nuclease domain"/>
    <property type="match status" value="1"/>
</dbReference>
<reference evidence="2" key="1">
    <citation type="submission" date="2015-05" db="EMBL/GenBank/DDBJ databases">
        <title>Permanent draft genome of Rhodopirellula islandicus K833.</title>
        <authorList>
            <person name="Kizina J."/>
            <person name="Richter M."/>
            <person name="Glockner F.O."/>
            <person name="Harder J."/>
        </authorList>
    </citation>
    <scope>NUCLEOTIDE SEQUENCE [LARGE SCALE GENOMIC DNA]</scope>
    <source>
        <strain evidence="2">K833</strain>
    </source>
</reference>
<sequence length="139" mass="15518">MTVQMQLARIIISELTDNQVIYLKEVDGTRQFPIMIGIFEATNIDRRVKNDYVPPRPLTHDLIVNVAESLDATIEQVVISDLSEHTYFAQLHLRTRDGELIEVDARPSDAIAVAVTFDPPLPIFVAEEVLDGATGTNDD</sequence>
<dbReference type="PANTHER" id="PTHR15160">
    <property type="entry name" value="VON HIPPEL-LINDAU PROTEIN"/>
    <property type="match status" value="1"/>
</dbReference>
<keyword evidence="3" id="KW-1185">Reference proteome</keyword>
<evidence type="ECO:0000259" key="1">
    <source>
        <dbReference type="PROSITE" id="PS51658"/>
    </source>
</evidence>
<dbReference type="PANTHER" id="PTHR15160:SF1">
    <property type="entry name" value="VON HIPPEL-LINDAU DISEASE TUMOR SUPPRESSOR"/>
    <property type="match status" value="1"/>
</dbReference>
<evidence type="ECO:0000313" key="3">
    <source>
        <dbReference type="Proteomes" id="UP000036367"/>
    </source>
</evidence>
<dbReference type="Pfam" id="PF02577">
    <property type="entry name" value="BFN_dom"/>
    <property type="match status" value="1"/>
</dbReference>
<name>A0A0J1BAJ9_RHOIS</name>
<proteinExistence type="predicted"/>
<dbReference type="OrthoDB" id="9788698at2"/>
<dbReference type="SUPFAM" id="SSF103256">
    <property type="entry name" value="Hypothetical protein TM0160"/>
    <property type="match status" value="1"/>
</dbReference>